<dbReference type="AlphaFoldDB" id="A0A919QLT6"/>
<evidence type="ECO:0000256" key="2">
    <source>
        <dbReference type="ARBA" id="ARBA00023002"/>
    </source>
</evidence>
<proteinExistence type="predicted"/>
<dbReference type="InterPro" id="IPR003953">
    <property type="entry name" value="FAD-dep_OxRdtase_2_FAD-bd"/>
</dbReference>
<dbReference type="Pfam" id="PF00890">
    <property type="entry name" value="FAD_binding_2"/>
    <property type="match status" value="1"/>
</dbReference>
<sequence length="426" mass="46112">MGGLLAARALSEAFDRVTLLERDELPAEPRNRRGVPQGQHVHVLLPRGSEVLGSFFPGLADELGAAGVPLTQLARQIRFVVSGHRLVRGHLGPTMLQPTRATLEHAVRQRVAALPGVEFVQGCDVTGLTTEGGRVTGARFTRRGDGGQEETVQADLVVDALGRSGRSLEWMSQQGYPRPPEERIQVGIRYVSCMMRTPPDALAPEQGILVGPVPGRPRAMAFMACEGDRWVLTVAGMAGDHPPTDPDAYLAFVETIAPPDVHEVITKSERLSDLVTHTFPASLRRHYEKLRAHPEGLLVFGDGLCSFNPIYGQGMTVASLEAEAMRACLAAGDHELARRFYRAAAKAIDPAWQLSATGDLALPEIKGPRPLATRLINRYVARLHRVGSGDVAVADAFWRVAGYLDPTPALLRPSVAVRVLTRRGGD</sequence>
<dbReference type="Gene3D" id="3.50.50.60">
    <property type="entry name" value="FAD/NAD(P)-binding domain"/>
    <property type="match status" value="1"/>
</dbReference>
<keyword evidence="1" id="KW-0285">Flavoprotein</keyword>
<dbReference type="PANTHER" id="PTHR43422:SF3">
    <property type="entry name" value="THIAMINE THIAZOLE SYNTHASE"/>
    <property type="match status" value="1"/>
</dbReference>
<evidence type="ECO:0000313" key="4">
    <source>
        <dbReference type="EMBL" id="GIH28630.1"/>
    </source>
</evidence>
<feature type="domain" description="FAD-dependent oxidoreductase 2 FAD-binding" evidence="3">
    <location>
        <begin position="90"/>
        <end position="170"/>
    </location>
</feature>
<dbReference type="Proteomes" id="UP000640052">
    <property type="component" value="Unassembled WGS sequence"/>
</dbReference>
<dbReference type="SUPFAM" id="SSF51905">
    <property type="entry name" value="FAD/NAD(P)-binding domain"/>
    <property type="match status" value="1"/>
</dbReference>
<organism evidence="4 5">
    <name type="scientific">Acrocarpospora phusangensis</name>
    <dbReference type="NCBI Taxonomy" id="1070424"/>
    <lineage>
        <taxon>Bacteria</taxon>
        <taxon>Bacillati</taxon>
        <taxon>Actinomycetota</taxon>
        <taxon>Actinomycetes</taxon>
        <taxon>Streptosporangiales</taxon>
        <taxon>Streptosporangiaceae</taxon>
        <taxon>Acrocarpospora</taxon>
    </lineage>
</organism>
<keyword evidence="5" id="KW-1185">Reference proteome</keyword>
<accession>A0A919QLT6</accession>
<protein>
    <submittedName>
        <fullName evidence="4">FAD-binding monooxygenase</fullName>
    </submittedName>
</protein>
<keyword evidence="2" id="KW-0560">Oxidoreductase</keyword>
<evidence type="ECO:0000256" key="1">
    <source>
        <dbReference type="ARBA" id="ARBA00022630"/>
    </source>
</evidence>
<dbReference type="GO" id="GO:0004497">
    <property type="term" value="F:monooxygenase activity"/>
    <property type="evidence" value="ECO:0007669"/>
    <property type="project" value="UniProtKB-KW"/>
</dbReference>
<comment type="caution">
    <text evidence="4">The sequence shown here is derived from an EMBL/GenBank/DDBJ whole genome shotgun (WGS) entry which is preliminary data.</text>
</comment>
<name>A0A919QLT6_9ACTN</name>
<dbReference type="InterPro" id="IPR036188">
    <property type="entry name" value="FAD/NAD-bd_sf"/>
</dbReference>
<dbReference type="EMBL" id="BOOA01000087">
    <property type="protein sequence ID" value="GIH28630.1"/>
    <property type="molecule type" value="Genomic_DNA"/>
</dbReference>
<evidence type="ECO:0000259" key="3">
    <source>
        <dbReference type="Pfam" id="PF00890"/>
    </source>
</evidence>
<reference evidence="4" key="1">
    <citation type="submission" date="2021-01" db="EMBL/GenBank/DDBJ databases">
        <title>Whole genome shotgun sequence of Acrocarpospora phusangensis NBRC 108782.</title>
        <authorList>
            <person name="Komaki H."/>
            <person name="Tamura T."/>
        </authorList>
    </citation>
    <scope>NUCLEOTIDE SEQUENCE</scope>
    <source>
        <strain evidence="4">NBRC 108782</strain>
    </source>
</reference>
<gene>
    <name evidence="4" type="ORF">Aph01nite_69400</name>
</gene>
<dbReference type="PANTHER" id="PTHR43422">
    <property type="entry name" value="THIAMINE THIAZOLE SYNTHASE"/>
    <property type="match status" value="1"/>
</dbReference>
<keyword evidence="4" id="KW-0503">Monooxygenase</keyword>
<evidence type="ECO:0000313" key="5">
    <source>
        <dbReference type="Proteomes" id="UP000640052"/>
    </source>
</evidence>